<gene>
    <name evidence="1" type="ORF">BaRGS_00012094</name>
</gene>
<name>A0ABD0LBD6_9CAEN</name>
<dbReference type="EMBL" id="JACVVK020000065">
    <property type="protein sequence ID" value="KAK7496687.1"/>
    <property type="molecule type" value="Genomic_DNA"/>
</dbReference>
<evidence type="ECO:0000313" key="2">
    <source>
        <dbReference type="Proteomes" id="UP001519460"/>
    </source>
</evidence>
<protein>
    <submittedName>
        <fullName evidence="1">Uncharacterized protein</fullName>
    </submittedName>
</protein>
<sequence length="108" mass="12333">MEVHRVSRSRNSQFSRKTKFHMYNQKQQLEFPSCCTWTQKSNITEITEPFASDARLKVTGLLSVSRANSFHHKVQGTTELSFSGTVVEVHVHLTDTDSGNDECDSLER</sequence>
<dbReference type="AlphaFoldDB" id="A0ABD0LBD6"/>
<dbReference type="Proteomes" id="UP001519460">
    <property type="component" value="Unassembled WGS sequence"/>
</dbReference>
<organism evidence="1 2">
    <name type="scientific">Batillaria attramentaria</name>
    <dbReference type="NCBI Taxonomy" id="370345"/>
    <lineage>
        <taxon>Eukaryota</taxon>
        <taxon>Metazoa</taxon>
        <taxon>Spiralia</taxon>
        <taxon>Lophotrochozoa</taxon>
        <taxon>Mollusca</taxon>
        <taxon>Gastropoda</taxon>
        <taxon>Caenogastropoda</taxon>
        <taxon>Sorbeoconcha</taxon>
        <taxon>Cerithioidea</taxon>
        <taxon>Batillariidae</taxon>
        <taxon>Batillaria</taxon>
    </lineage>
</organism>
<proteinExistence type="predicted"/>
<accession>A0ABD0LBD6</accession>
<reference evidence="1 2" key="1">
    <citation type="journal article" date="2023" name="Sci. Data">
        <title>Genome assembly of the Korean intertidal mud-creeper Batillaria attramentaria.</title>
        <authorList>
            <person name="Patra A.K."/>
            <person name="Ho P.T."/>
            <person name="Jun S."/>
            <person name="Lee S.J."/>
            <person name="Kim Y."/>
            <person name="Won Y.J."/>
        </authorList>
    </citation>
    <scope>NUCLEOTIDE SEQUENCE [LARGE SCALE GENOMIC DNA]</scope>
    <source>
        <strain evidence="1">Wonlab-2016</strain>
    </source>
</reference>
<keyword evidence="2" id="KW-1185">Reference proteome</keyword>
<comment type="caution">
    <text evidence="1">The sequence shown here is derived from an EMBL/GenBank/DDBJ whole genome shotgun (WGS) entry which is preliminary data.</text>
</comment>
<evidence type="ECO:0000313" key="1">
    <source>
        <dbReference type="EMBL" id="KAK7496687.1"/>
    </source>
</evidence>